<evidence type="ECO:0000256" key="3">
    <source>
        <dbReference type="ARBA" id="ARBA00022692"/>
    </source>
</evidence>
<evidence type="ECO:0000256" key="1">
    <source>
        <dbReference type="ARBA" id="ARBA00004651"/>
    </source>
</evidence>
<dbReference type="Pfam" id="PF01810">
    <property type="entry name" value="LysE"/>
    <property type="match status" value="1"/>
</dbReference>
<dbReference type="GO" id="GO:0015171">
    <property type="term" value="F:amino acid transmembrane transporter activity"/>
    <property type="evidence" value="ECO:0007669"/>
    <property type="project" value="TreeGrafter"/>
</dbReference>
<dbReference type="InterPro" id="IPR001123">
    <property type="entry name" value="LeuE-type"/>
</dbReference>
<dbReference type="OrthoDB" id="9807053at2"/>
<organism evidence="7 8">
    <name type="scientific">Sulfurospirillum diekertiae</name>
    <dbReference type="NCBI Taxonomy" id="1854492"/>
    <lineage>
        <taxon>Bacteria</taxon>
        <taxon>Pseudomonadati</taxon>
        <taxon>Campylobacterota</taxon>
        <taxon>Epsilonproteobacteria</taxon>
        <taxon>Campylobacterales</taxon>
        <taxon>Sulfurospirillaceae</taxon>
        <taxon>Sulfurospirillum</taxon>
    </lineage>
</organism>
<dbReference type="PANTHER" id="PTHR30086:SF21">
    <property type="entry name" value="TRANSPORT PROTEIN"/>
    <property type="match status" value="1"/>
</dbReference>
<proteinExistence type="predicted"/>
<evidence type="ECO:0000313" key="8">
    <source>
        <dbReference type="Proteomes" id="UP000217349"/>
    </source>
</evidence>
<accession>A0A290HRG0</accession>
<feature type="transmembrane region" description="Helical" evidence="6">
    <location>
        <begin position="6"/>
        <end position="27"/>
    </location>
</feature>
<dbReference type="Proteomes" id="UP000217349">
    <property type="component" value="Chromosome"/>
</dbReference>
<evidence type="ECO:0000313" key="7">
    <source>
        <dbReference type="EMBL" id="ATB70288.1"/>
    </source>
</evidence>
<feature type="transmembrane region" description="Helical" evidence="6">
    <location>
        <begin position="149"/>
        <end position="170"/>
    </location>
</feature>
<evidence type="ECO:0000256" key="5">
    <source>
        <dbReference type="ARBA" id="ARBA00023136"/>
    </source>
</evidence>
<keyword evidence="2" id="KW-1003">Cell membrane</keyword>
<protein>
    <submittedName>
        <fullName evidence="7">Threonine efflux protein</fullName>
    </submittedName>
</protein>
<dbReference type="KEGG" id="sulj:SJPD1_2190"/>
<evidence type="ECO:0000256" key="2">
    <source>
        <dbReference type="ARBA" id="ARBA00022475"/>
    </source>
</evidence>
<dbReference type="RefSeq" id="WP_096047190.1">
    <property type="nucleotide sequence ID" value="NZ_CP023275.1"/>
</dbReference>
<sequence length="208" mass="23624">MFGVEFITLTSIYFLALLSPGQDFFLIIKHALTHGYKKAWWSCLGIASGNALYIALAYMGHTYLSQYPMIVSFIEIGGALFLLYLGCLLLFAPKPNLENALHVKSKMVFKLFVQGLLSALFNPKNILFYFSLLFTIVKPETVLHVKIVYAVWMVTMLLVWDMFVAFLFGNQSALRLLPYLNFVQKIVGIGLIGFSLKLAFTFYKQCEL</sequence>
<feature type="transmembrane region" description="Helical" evidence="6">
    <location>
        <begin position="182"/>
        <end position="203"/>
    </location>
</feature>
<keyword evidence="3 6" id="KW-0812">Transmembrane</keyword>
<dbReference type="EMBL" id="CP023275">
    <property type="protein sequence ID" value="ATB70288.1"/>
    <property type="molecule type" value="Genomic_DNA"/>
</dbReference>
<name>A0A290HRG0_9BACT</name>
<feature type="transmembrane region" description="Helical" evidence="6">
    <location>
        <begin position="111"/>
        <end position="137"/>
    </location>
</feature>
<comment type="subcellular location">
    <subcellularLocation>
        <location evidence="1">Cell membrane</location>
        <topology evidence="1">Multi-pass membrane protein</topology>
    </subcellularLocation>
</comment>
<gene>
    <name evidence="7" type="ORF">SJPD1_2190</name>
</gene>
<dbReference type="GO" id="GO:0005886">
    <property type="term" value="C:plasma membrane"/>
    <property type="evidence" value="ECO:0007669"/>
    <property type="project" value="UniProtKB-SubCell"/>
</dbReference>
<feature type="transmembrane region" description="Helical" evidence="6">
    <location>
        <begin position="39"/>
        <end position="58"/>
    </location>
</feature>
<dbReference type="PANTHER" id="PTHR30086">
    <property type="entry name" value="ARGININE EXPORTER PROTEIN ARGO"/>
    <property type="match status" value="1"/>
</dbReference>
<dbReference type="AlphaFoldDB" id="A0A290HRG0"/>
<evidence type="ECO:0000256" key="6">
    <source>
        <dbReference type="SAM" id="Phobius"/>
    </source>
</evidence>
<keyword evidence="5 6" id="KW-0472">Membrane</keyword>
<feature type="transmembrane region" description="Helical" evidence="6">
    <location>
        <begin position="70"/>
        <end position="91"/>
    </location>
</feature>
<keyword evidence="4 6" id="KW-1133">Transmembrane helix</keyword>
<evidence type="ECO:0000256" key="4">
    <source>
        <dbReference type="ARBA" id="ARBA00022989"/>
    </source>
</evidence>
<reference evidence="8" key="1">
    <citation type="submission" date="2017-09" db="EMBL/GenBank/DDBJ databases">
        <title>The complete genome of Sulfurospirillum sp. JPD-1.</title>
        <authorList>
            <person name="Goris T."/>
        </authorList>
    </citation>
    <scope>NUCLEOTIDE SEQUENCE [LARGE SCALE GENOMIC DNA]</scope>
    <source>
        <strain evidence="8">JPD-1</strain>
    </source>
</reference>